<dbReference type="STRING" id="27342.A0A0H2RQF1"/>
<evidence type="ECO:0000256" key="9">
    <source>
        <dbReference type="ARBA" id="ARBA00030795"/>
    </source>
</evidence>
<dbReference type="CDD" id="cd06445">
    <property type="entry name" value="ATase"/>
    <property type="match status" value="1"/>
</dbReference>
<gene>
    <name evidence="13" type="ORF">SCHPADRAFT_903814</name>
</gene>
<proteinExistence type="inferred from homology"/>
<dbReference type="InterPro" id="IPR036388">
    <property type="entry name" value="WH-like_DNA-bd_sf"/>
</dbReference>
<keyword evidence="6 13" id="KW-0808">Transferase</keyword>
<evidence type="ECO:0000256" key="6">
    <source>
        <dbReference type="ARBA" id="ARBA00022679"/>
    </source>
</evidence>
<dbReference type="EMBL" id="KQ085953">
    <property type="protein sequence ID" value="KLO13847.1"/>
    <property type="molecule type" value="Genomic_DNA"/>
</dbReference>
<evidence type="ECO:0000259" key="12">
    <source>
        <dbReference type="Pfam" id="PF01035"/>
    </source>
</evidence>
<dbReference type="GO" id="GO:0003908">
    <property type="term" value="F:methylated-DNA-[protein]-cysteine S-methyltransferase activity"/>
    <property type="evidence" value="ECO:0007669"/>
    <property type="project" value="UniProtKB-EC"/>
</dbReference>
<evidence type="ECO:0000256" key="8">
    <source>
        <dbReference type="ARBA" id="ARBA00023204"/>
    </source>
</evidence>
<evidence type="ECO:0000256" key="1">
    <source>
        <dbReference type="ARBA" id="ARBA00001286"/>
    </source>
</evidence>
<comment type="similarity">
    <text evidence="2">Belongs to the MGMT family.</text>
</comment>
<dbReference type="AlphaFoldDB" id="A0A0H2RQF1"/>
<dbReference type="NCBIfam" id="TIGR00589">
    <property type="entry name" value="ogt"/>
    <property type="match status" value="1"/>
</dbReference>
<evidence type="ECO:0000313" key="14">
    <source>
        <dbReference type="Proteomes" id="UP000053477"/>
    </source>
</evidence>
<evidence type="ECO:0000256" key="4">
    <source>
        <dbReference type="ARBA" id="ARBA00015377"/>
    </source>
</evidence>
<dbReference type="InterPro" id="IPR014048">
    <property type="entry name" value="MethylDNA_cys_MeTrfase_DNA-bd"/>
</dbReference>
<evidence type="ECO:0000256" key="3">
    <source>
        <dbReference type="ARBA" id="ARBA00011918"/>
    </source>
</evidence>
<evidence type="ECO:0000256" key="2">
    <source>
        <dbReference type="ARBA" id="ARBA00008711"/>
    </source>
</evidence>
<dbReference type="Gene3D" id="1.10.10.10">
    <property type="entry name" value="Winged helix-like DNA-binding domain superfamily/Winged helix DNA-binding domain"/>
    <property type="match status" value="1"/>
</dbReference>
<dbReference type="InterPro" id="IPR001497">
    <property type="entry name" value="MethylDNA_cys_MeTrfase_AS"/>
</dbReference>
<dbReference type="PANTHER" id="PTHR10815:SF13">
    <property type="entry name" value="METHYLATED-DNA--PROTEIN-CYSTEINE METHYLTRANSFERASE"/>
    <property type="match status" value="1"/>
</dbReference>
<dbReference type="Proteomes" id="UP000053477">
    <property type="component" value="Unassembled WGS sequence"/>
</dbReference>
<dbReference type="GO" id="GO:0006281">
    <property type="term" value="P:DNA repair"/>
    <property type="evidence" value="ECO:0007669"/>
    <property type="project" value="UniProtKB-KW"/>
</dbReference>
<name>A0A0H2RQF1_9AGAM</name>
<dbReference type="SUPFAM" id="SSF46767">
    <property type="entry name" value="Methylated DNA-protein cysteine methyltransferase, C-terminal domain"/>
    <property type="match status" value="1"/>
</dbReference>
<dbReference type="OrthoDB" id="1907495at2759"/>
<sequence>MPAVRSTSVRATRALKGEKSQKVELQRFAFGSSTTSTGDEISERSELDSQTDFSVLAASTTDFPRGEFRSSYRRKDGKKVTPHQWAVYDFIMNIPCGKVSTYKQICDALGEGSPRSVGSALRNNPFAPYVPCHRVVASDFYLGGFVGEWGTEKTSGSQCSKKLDMLTKEGVPFTSDHKLKNPERSLWRIPAS</sequence>
<dbReference type="Pfam" id="PF01035">
    <property type="entry name" value="DNA_binding_1"/>
    <property type="match status" value="1"/>
</dbReference>
<dbReference type="PANTHER" id="PTHR10815">
    <property type="entry name" value="METHYLATED-DNA--PROTEIN-CYSTEINE METHYLTRANSFERASE"/>
    <property type="match status" value="1"/>
</dbReference>
<dbReference type="PROSITE" id="PS00374">
    <property type="entry name" value="MGMT"/>
    <property type="match status" value="1"/>
</dbReference>
<evidence type="ECO:0000256" key="7">
    <source>
        <dbReference type="ARBA" id="ARBA00022763"/>
    </source>
</evidence>
<evidence type="ECO:0000256" key="10">
    <source>
        <dbReference type="ARBA" id="ARBA00031621"/>
    </source>
</evidence>
<dbReference type="InterPro" id="IPR036217">
    <property type="entry name" value="MethylDNA_cys_MeTrfase_DNAb"/>
</dbReference>
<comment type="catalytic activity">
    <reaction evidence="11">
        <text>a 6-O-methyl-2'-deoxyguanosine in DNA + L-cysteinyl-[protein] = S-methyl-L-cysteinyl-[protein] + a 2'-deoxyguanosine in DNA</text>
        <dbReference type="Rhea" id="RHEA:24000"/>
        <dbReference type="Rhea" id="RHEA-COMP:10131"/>
        <dbReference type="Rhea" id="RHEA-COMP:10132"/>
        <dbReference type="Rhea" id="RHEA-COMP:11367"/>
        <dbReference type="Rhea" id="RHEA-COMP:11368"/>
        <dbReference type="ChEBI" id="CHEBI:29950"/>
        <dbReference type="ChEBI" id="CHEBI:82612"/>
        <dbReference type="ChEBI" id="CHEBI:85445"/>
        <dbReference type="ChEBI" id="CHEBI:85448"/>
        <dbReference type="EC" id="2.1.1.63"/>
    </reaction>
</comment>
<keyword evidence="5 13" id="KW-0489">Methyltransferase</keyword>
<dbReference type="InParanoid" id="A0A0H2RQF1"/>
<evidence type="ECO:0000313" key="13">
    <source>
        <dbReference type="EMBL" id="KLO13847.1"/>
    </source>
</evidence>
<dbReference type="EC" id="2.1.1.63" evidence="3"/>
<organism evidence="13 14">
    <name type="scientific">Schizopora paradoxa</name>
    <dbReference type="NCBI Taxonomy" id="27342"/>
    <lineage>
        <taxon>Eukaryota</taxon>
        <taxon>Fungi</taxon>
        <taxon>Dikarya</taxon>
        <taxon>Basidiomycota</taxon>
        <taxon>Agaricomycotina</taxon>
        <taxon>Agaricomycetes</taxon>
        <taxon>Hymenochaetales</taxon>
        <taxon>Schizoporaceae</taxon>
        <taxon>Schizopora</taxon>
    </lineage>
</organism>
<keyword evidence="7" id="KW-0227">DNA damage</keyword>
<reference evidence="13 14" key="1">
    <citation type="submission" date="2015-04" db="EMBL/GenBank/DDBJ databases">
        <title>Complete genome sequence of Schizopora paradoxa KUC8140, a cosmopolitan wood degrader in East Asia.</title>
        <authorList>
            <consortium name="DOE Joint Genome Institute"/>
            <person name="Min B."/>
            <person name="Park H."/>
            <person name="Jang Y."/>
            <person name="Kim J.-J."/>
            <person name="Kim K.H."/>
            <person name="Pangilinan J."/>
            <person name="Lipzen A."/>
            <person name="Riley R."/>
            <person name="Grigoriev I.V."/>
            <person name="Spatafora J.W."/>
            <person name="Choi I.-G."/>
        </authorList>
    </citation>
    <scope>NUCLEOTIDE SEQUENCE [LARGE SCALE GENOMIC DNA]</scope>
    <source>
        <strain evidence="13 14">KUC8140</strain>
    </source>
</reference>
<protein>
    <recommendedName>
        <fullName evidence="4">Methylated-DNA--protein-cysteine methyltransferase</fullName>
        <ecNumber evidence="3">2.1.1.63</ecNumber>
    </recommendedName>
    <alternativeName>
        <fullName evidence="9">6-O-methylguanine-DNA methyltransferase</fullName>
    </alternativeName>
    <alternativeName>
        <fullName evidence="10">O-6-methylguanine-DNA-alkyltransferase</fullName>
    </alternativeName>
</protein>
<evidence type="ECO:0000256" key="5">
    <source>
        <dbReference type="ARBA" id="ARBA00022603"/>
    </source>
</evidence>
<keyword evidence="14" id="KW-1185">Reference proteome</keyword>
<evidence type="ECO:0000256" key="11">
    <source>
        <dbReference type="ARBA" id="ARBA00049348"/>
    </source>
</evidence>
<dbReference type="GO" id="GO:0032259">
    <property type="term" value="P:methylation"/>
    <property type="evidence" value="ECO:0007669"/>
    <property type="project" value="UniProtKB-KW"/>
</dbReference>
<keyword evidence="8" id="KW-0234">DNA repair</keyword>
<accession>A0A0H2RQF1</accession>
<feature type="domain" description="Methylated-DNA-[protein]-cysteine S-methyltransferase DNA binding" evidence="12">
    <location>
        <begin position="83"/>
        <end position="170"/>
    </location>
</feature>
<comment type="catalytic activity">
    <reaction evidence="1">
        <text>a 4-O-methyl-thymidine in DNA + L-cysteinyl-[protein] = a thymidine in DNA + S-methyl-L-cysteinyl-[protein]</text>
        <dbReference type="Rhea" id="RHEA:53428"/>
        <dbReference type="Rhea" id="RHEA-COMP:10131"/>
        <dbReference type="Rhea" id="RHEA-COMP:10132"/>
        <dbReference type="Rhea" id="RHEA-COMP:13555"/>
        <dbReference type="Rhea" id="RHEA-COMP:13556"/>
        <dbReference type="ChEBI" id="CHEBI:29950"/>
        <dbReference type="ChEBI" id="CHEBI:82612"/>
        <dbReference type="ChEBI" id="CHEBI:137386"/>
        <dbReference type="ChEBI" id="CHEBI:137387"/>
        <dbReference type="EC" id="2.1.1.63"/>
    </reaction>
</comment>